<comment type="caution">
    <text evidence="1">The sequence shown here is derived from an EMBL/GenBank/DDBJ whole genome shotgun (WGS) entry which is preliminary data.</text>
</comment>
<dbReference type="InterPro" id="IPR010344">
    <property type="entry name" value="YbjH"/>
</dbReference>
<dbReference type="AlphaFoldDB" id="A0A2T7G674"/>
<gene>
    <name evidence="1" type="ORF">DC366_11295</name>
</gene>
<protein>
    <submittedName>
        <fullName evidence="1">Uncharacterized protein</fullName>
    </submittedName>
</protein>
<evidence type="ECO:0000313" key="2">
    <source>
        <dbReference type="Proteomes" id="UP000244446"/>
    </source>
</evidence>
<reference evidence="1 2" key="1">
    <citation type="submission" date="2018-04" db="EMBL/GenBank/DDBJ databases">
        <title>Pelagivirga bohaiensis gen. nov., sp. nov., a bacterium isolated from the Bohai Sea.</title>
        <authorList>
            <person name="Ji X."/>
        </authorList>
    </citation>
    <scope>NUCLEOTIDE SEQUENCE [LARGE SCALE GENOMIC DNA]</scope>
    <source>
        <strain evidence="1 2">BH-SD19</strain>
    </source>
</reference>
<evidence type="ECO:0000313" key="1">
    <source>
        <dbReference type="EMBL" id="PVA09931.1"/>
    </source>
</evidence>
<sequence>MPTAEMAPDAQLSTTVSFYGSGRSTTTRTTLTFQLLPRLTASFRYSGIGGIMPDPAARVPPARWPPNCSRP</sequence>
<dbReference type="EMBL" id="QCYH01000006">
    <property type="protein sequence ID" value="PVA09931.1"/>
    <property type="molecule type" value="Genomic_DNA"/>
</dbReference>
<accession>A0A2T7G674</accession>
<name>A0A2T7G674_9RHOB</name>
<dbReference type="Pfam" id="PF06082">
    <property type="entry name" value="YjbH"/>
    <property type="match status" value="1"/>
</dbReference>
<organism evidence="1 2">
    <name type="scientific">Pelagivirga sediminicola</name>
    <dbReference type="NCBI Taxonomy" id="2170575"/>
    <lineage>
        <taxon>Bacteria</taxon>
        <taxon>Pseudomonadati</taxon>
        <taxon>Pseudomonadota</taxon>
        <taxon>Alphaproteobacteria</taxon>
        <taxon>Rhodobacterales</taxon>
        <taxon>Paracoccaceae</taxon>
        <taxon>Pelagivirga</taxon>
    </lineage>
</organism>
<keyword evidence="2" id="KW-1185">Reference proteome</keyword>
<proteinExistence type="predicted"/>
<dbReference type="Proteomes" id="UP000244446">
    <property type="component" value="Unassembled WGS sequence"/>
</dbReference>